<dbReference type="AlphaFoldDB" id="D8PSP7"/>
<dbReference type="GeneID" id="9596106"/>
<feature type="domain" description="MYND-type" evidence="4">
    <location>
        <begin position="265"/>
        <end position="285"/>
    </location>
</feature>
<dbReference type="InParanoid" id="D8PSP7"/>
<dbReference type="OrthoDB" id="341421at2759"/>
<evidence type="ECO:0000256" key="1">
    <source>
        <dbReference type="ARBA" id="ARBA00022723"/>
    </source>
</evidence>
<dbReference type="EMBL" id="GL377303">
    <property type="protein sequence ID" value="EFJ01176.1"/>
    <property type="molecule type" value="Genomic_DNA"/>
</dbReference>
<organism evidence="6">
    <name type="scientific">Schizophyllum commune (strain H4-8 / FGSC 9210)</name>
    <name type="common">Split gill fungus</name>
    <dbReference type="NCBI Taxonomy" id="578458"/>
    <lineage>
        <taxon>Eukaryota</taxon>
        <taxon>Fungi</taxon>
        <taxon>Dikarya</taxon>
        <taxon>Basidiomycota</taxon>
        <taxon>Agaricomycotina</taxon>
        <taxon>Agaricomycetes</taxon>
        <taxon>Agaricomycetidae</taxon>
        <taxon>Agaricales</taxon>
        <taxon>Schizophyllaceae</taxon>
        <taxon>Schizophyllum</taxon>
    </lineage>
</organism>
<keyword evidence="6" id="KW-1185">Reference proteome</keyword>
<dbReference type="SUPFAM" id="SSF144232">
    <property type="entry name" value="HIT/MYND zinc finger-like"/>
    <property type="match status" value="1"/>
</dbReference>
<name>D8PSP7_SCHCM</name>
<dbReference type="HOGENOM" id="CLU_679989_0_0_1"/>
<evidence type="ECO:0000256" key="3">
    <source>
        <dbReference type="ARBA" id="ARBA00022833"/>
    </source>
</evidence>
<sequence>MILSTQNQDLIKPASRLIDILKELPLSPGTEGRALAALATVDPSALLNVLLNKTDWVYLPGQFLFGTVAGSPARLLENCGIVLDMLALAPNALHRLRMPNSKRSLGVVISRIFMAICRKSIVASLCPLPDAGAGIWIAFLGAVYPAQGVPTSCIIAGLECGLLALLGRVATALRCVTFSSRSMKIFEDLALRVLQPALVWPAVIRAFHQANIRDAVLIDNATSVKWQPLVQLLWNFSEARKIKKRLNREISHAKCAHHQAMYPLAFYCSRDCQKADWRAGHKLVCAYKDLHEPMLIVDSSGILRVERSSTLRFDTRCFIRRLTLSMMKGRGSGAEEVQSVQMVNFVKDEARTALPVPRKNLLPGHVYIFAVFRRDTDTIVLEVARMPHSEFHALVTPKKGRKHRS</sequence>
<evidence type="ECO:0000313" key="5">
    <source>
        <dbReference type="EMBL" id="EFJ01176.1"/>
    </source>
</evidence>
<evidence type="ECO:0000313" key="6">
    <source>
        <dbReference type="Proteomes" id="UP000007431"/>
    </source>
</evidence>
<keyword evidence="3" id="KW-0862">Zinc</keyword>
<feature type="non-terminal residue" evidence="5">
    <location>
        <position position="405"/>
    </location>
</feature>
<gene>
    <name evidence="5" type="ORF">SCHCODRAFT_105820</name>
</gene>
<dbReference type="Pfam" id="PF01753">
    <property type="entry name" value="zf-MYND"/>
    <property type="match status" value="1"/>
</dbReference>
<dbReference type="RefSeq" id="XP_003036078.1">
    <property type="nucleotide sequence ID" value="XM_003036032.1"/>
</dbReference>
<evidence type="ECO:0000256" key="2">
    <source>
        <dbReference type="ARBA" id="ARBA00022771"/>
    </source>
</evidence>
<reference evidence="5 6" key="1">
    <citation type="journal article" date="2010" name="Nat. Biotechnol.">
        <title>Genome sequence of the model mushroom Schizophyllum commune.</title>
        <authorList>
            <person name="Ohm R.A."/>
            <person name="de Jong J.F."/>
            <person name="Lugones L.G."/>
            <person name="Aerts A."/>
            <person name="Kothe E."/>
            <person name="Stajich J.E."/>
            <person name="de Vries R.P."/>
            <person name="Record E."/>
            <person name="Levasseur A."/>
            <person name="Baker S.E."/>
            <person name="Bartholomew K.A."/>
            <person name="Coutinho P.M."/>
            <person name="Erdmann S."/>
            <person name="Fowler T.J."/>
            <person name="Gathman A.C."/>
            <person name="Lombard V."/>
            <person name="Henrissat B."/>
            <person name="Knabe N."/>
            <person name="Kuees U."/>
            <person name="Lilly W.W."/>
            <person name="Lindquist E."/>
            <person name="Lucas S."/>
            <person name="Magnuson J.K."/>
            <person name="Piumi F."/>
            <person name="Raudaskoski M."/>
            <person name="Salamov A."/>
            <person name="Schmutz J."/>
            <person name="Schwarze F.W.M.R."/>
            <person name="vanKuyk P.A."/>
            <person name="Horton J.S."/>
            <person name="Grigoriev I.V."/>
            <person name="Woesten H.A.B."/>
        </authorList>
    </citation>
    <scope>NUCLEOTIDE SEQUENCE [LARGE SCALE GENOMIC DNA]</scope>
    <source>
        <strain evidence="6">H4-8 / FGSC 9210</strain>
    </source>
</reference>
<evidence type="ECO:0000259" key="4">
    <source>
        <dbReference type="Pfam" id="PF01753"/>
    </source>
</evidence>
<protein>
    <recommendedName>
        <fullName evidence="4">MYND-type domain-containing protein</fullName>
    </recommendedName>
</protein>
<dbReference type="Proteomes" id="UP000007431">
    <property type="component" value="Unassembled WGS sequence"/>
</dbReference>
<dbReference type="GO" id="GO:0008270">
    <property type="term" value="F:zinc ion binding"/>
    <property type="evidence" value="ECO:0007669"/>
    <property type="project" value="UniProtKB-KW"/>
</dbReference>
<keyword evidence="2" id="KW-0863">Zinc-finger</keyword>
<proteinExistence type="predicted"/>
<keyword evidence="1" id="KW-0479">Metal-binding</keyword>
<dbReference type="KEGG" id="scm:SCHCO_01084550"/>
<dbReference type="InterPro" id="IPR002893">
    <property type="entry name" value="Znf_MYND"/>
</dbReference>
<dbReference type="Gene3D" id="6.10.140.2220">
    <property type="match status" value="1"/>
</dbReference>
<accession>D8PSP7</accession>
<dbReference type="VEuPathDB" id="FungiDB:SCHCODRAFT_01084550"/>